<dbReference type="PANTHER" id="PTHR34215:SF1">
    <property type="entry name" value="YLXR DOMAIN-CONTAINING PROTEIN"/>
    <property type="match status" value="1"/>
</dbReference>
<dbReference type="PANTHER" id="PTHR34215">
    <property type="entry name" value="BLL0784 PROTEIN"/>
    <property type="match status" value="1"/>
</dbReference>
<dbReference type="STRING" id="29555.AAW50_02190"/>
<dbReference type="Gene3D" id="3.30.1230.10">
    <property type="entry name" value="YlxR-like"/>
    <property type="match status" value="1"/>
</dbReference>
<name>A0A0F6X220_9BACT</name>
<dbReference type="InterPro" id="IPR037465">
    <property type="entry name" value="YlxR"/>
</dbReference>
<reference evidence="1 2" key="1">
    <citation type="submission" date="2019-01" db="EMBL/GenBank/DDBJ databases">
        <authorList>
            <consortium name="Pathogen Informatics"/>
        </authorList>
    </citation>
    <scope>NUCLEOTIDE SEQUENCE [LARGE SCALE GENOMIC DNA]</scope>
    <source>
        <strain evidence="1 2">NCTC10146</strain>
    </source>
</reference>
<evidence type="ECO:0000313" key="2">
    <source>
        <dbReference type="Proteomes" id="UP000290495"/>
    </source>
</evidence>
<dbReference type="AlphaFoldDB" id="A0A0F6X220"/>
<dbReference type="RefSeq" id="WP_004794450.1">
    <property type="nucleotide sequence ID" value="NZ_CP011368.1"/>
</dbReference>
<dbReference type="InterPro" id="IPR007393">
    <property type="entry name" value="YlxR_dom"/>
</dbReference>
<dbReference type="EMBL" id="LR215010">
    <property type="protein sequence ID" value="VEU68690.1"/>
    <property type="molecule type" value="Genomic_DNA"/>
</dbReference>
<protein>
    <submittedName>
        <fullName evidence="1">Transciprtional termination factor</fullName>
    </submittedName>
</protein>
<dbReference type="Pfam" id="PF04296">
    <property type="entry name" value="YlxR"/>
    <property type="match status" value="1"/>
</dbReference>
<gene>
    <name evidence="1" type="ORF">NCTC10146_00138</name>
</gene>
<proteinExistence type="predicted"/>
<accession>A0A0F6X220</accession>
<organism evidence="1 2">
    <name type="scientific">Mycoplasmopsis canis</name>
    <dbReference type="NCBI Taxonomy" id="29555"/>
    <lineage>
        <taxon>Bacteria</taxon>
        <taxon>Bacillati</taxon>
        <taxon>Mycoplasmatota</taxon>
        <taxon>Mycoplasmoidales</taxon>
        <taxon>Metamycoplasmataceae</taxon>
        <taxon>Mycoplasmopsis</taxon>
    </lineage>
</organism>
<dbReference type="HOGENOM" id="CLU_147970_2_2_14"/>
<dbReference type="eggNOG" id="COG2740">
    <property type="taxonomic scope" value="Bacteria"/>
</dbReference>
<dbReference type="InterPro" id="IPR035931">
    <property type="entry name" value="YlxR-like_sf"/>
</dbReference>
<evidence type="ECO:0000313" key="1">
    <source>
        <dbReference type="EMBL" id="VEU68690.1"/>
    </source>
</evidence>
<dbReference type="KEGG" id="mcas:AAW50_02190"/>
<dbReference type="Proteomes" id="UP000290495">
    <property type="component" value="Chromosome"/>
</dbReference>
<sequence>MKIENNLKRKCIVTNEIIDVSFLIRFDFKKDNNSVSIDWDKNKKGRGAYFIPSEENWLKLIKIRALNRAFRTNVSSETYEKLDKELKEYLWAKKIQE</sequence>
<dbReference type="SUPFAM" id="SSF64376">
    <property type="entry name" value="YlxR-like"/>
    <property type="match status" value="1"/>
</dbReference>